<comment type="caution">
    <text evidence="1">The sequence shown here is derived from an EMBL/GenBank/DDBJ whole genome shotgun (WGS) entry which is preliminary data.</text>
</comment>
<dbReference type="AlphaFoldDB" id="A0A7C4HFP3"/>
<gene>
    <name evidence="2" type="ORF">ENT92_02445</name>
    <name evidence="1" type="ORF">ENU14_04310</name>
</gene>
<evidence type="ECO:0000313" key="1">
    <source>
        <dbReference type="EMBL" id="HGM58788.1"/>
    </source>
</evidence>
<dbReference type="EMBL" id="DTBJ01000033">
    <property type="protein sequence ID" value="HGM58788.1"/>
    <property type="molecule type" value="Genomic_DNA"/>
</dbReference>
<dbReference type="EMBL" id="DTAN01000097">
    <property type="protein sequence ID" value="HGU65063.1"/>
    <property type="molecule type" value="Genomic_DNA"/>
</dbReference>
<evidence type="ECO:0000313" key="2">
    <source>
        <dbReference type="EMBL" id="HGU65063.1"/>
    </source>
</evidence>
<organism evidence="1">
    <name type="scientific">Staphylothermus marinus</name>
    <dbReference type="NCBI Taxonomy" id="2280"/>
    <lineage>
        <taxon>Archaea</taxon>
        <taxon>Thermoproteota</taxon>
        <taxon>Thermoprotei</taxon>
        <taxon>Desulfurococcales</taxon>
        <taxon>Desulfurococcaceae</taxon>
        <taxon>Staphylothermus</taxon>
    </lineage>
</organism>
<proteinExistence type="predicted"/>
<name>A0A7C4HFP3_STAMA</name>
<protein>
    <submittedName>
        <fullName evidence="1">Uncharacterized protein</fullName>
    </submittedName>
</protein>
<reference evidence="1" key="1">
    <citation type="journal article" date="2020" name="mSystems">
        <title>Genome- and Community-Level Interaction Insights into Carbon Utilization and Element Cycling Functions of Hydrothermarchaeota in Hydrothermal Sediment.</title>
        <authorList>
            <person name="Zhou Z."/>
            <person name="Liu Y."/>
            <person name="Xu W."/>
            <person name="Pan J."/>
            <person name="Luo Z.H."/>
            <person name="Li M."/>
        </authorList>
    </citation>
    <scope>NUCLEOTIDE SEQUENCE [LARGE SCALE GENOMIC DNA]</scope>
    <source>
        <strain evidence="2">SpSt-622</strain>
        <strain evidence="1">SpSt-642</strain>
    </source>
</reference>
<accession>A0A7C4HFP3</accession>
<sequence>MIKKWRYSSLISCPSIVILGEFKYRDTYGYVLLPLVYPRVNIGVRNGKLEVISRIPNSFLGEIVEKVCKNILCSQNYVSTDFLENVVYKTMFYGGYIVYLKTGNEAIPLTIELINTDKYKFYYRHVDGNKQTNASLEDWIVFGSSLRTGFEETMFSICRDIGSVEENKCYLKTLMGELIITTKIINTVEFHRVVPENSPMRYVIKYEK</sequence>